<dbReference type="OrthoDB" id="306910at2"/>
<dbReference type="PANTHER" id="PTHR43133:SF60">
    <property type="entry name" value="RNA POLYMERASE SIGMA FACTOR SIGV"/>
    <property type="match status" value="1"/>
</dbReference>
<dbReference type="InterPro" id="IPR039425">
    <property type="entry name" value="RNA_pol_sigma-70-like"/>
</dbReference>
<dbReference type="InterPro" id="IPR036388">
    <property type="entry name" value="WH-like_DNA-bd_sf"/>
</dbReference>
<evidence type="ECO:0000259" key="5">
    <source>
        <dbReference type="Pfam" id="PF04542"/>
    </source>
</evidence>
<evidence type="ECO:0000313" key="7">
    <source>
        <dbReference type="EMBL" id="OIJ11008.1"/>
    </source>
</evidence>
<reference evidence="7 8" key="1">
    <citation type="submission" date="2016-10" db="EMBL/GenBank/DDBJ databases">
        <title>Draft genome sequences of four alkaliphilic bacteria belonging to the Anaerobacillus genus.</title>
        <authorList>
            <person name="Bassil N.M."/>
            <person name="Lloyd J.R."/>
        </authorList>
    </citation>
    <scope>NUCLEOTIDE SEQUENCE [LARGE SCALE GENOMIC DNA]</scope>
    <source>
        <strain evidence="7 8">DSM 15340</strain>
    </source>
</reference>
<evidence type="ECO:0000256" key="2">
    <source>
        <dbReference type="ARBA" id="ARBA00023015"/>
    </source>
</evidence>
<keyword evidence="2" id="KW-0805">Transcription regulation</keyword>
<dbReference type="SUPFAM" id="SSF88659">
    <property type="entry name" value="Sigma3 and sigma4 domains of RNA polymerase sigma factors"/>
    <property type="match status" value="1"/>
</dbReference>
<dbReference type="Gene3D" id="1.10.10.10">
    <property type="entry name" value="Winged helix-like DNA-binding domain superfamily/Winged helix DNA-binding domain"/>
    <property type="match status" value="1"/>
</dbReference>
<dbReference type="PANTHER" id="PTHR43133">
    <property type="entry name" value="RNA POLYMERASE ECF-TYPE SIGMA FACTO"/>
    <property type="match status" value="1"/>
</dbReference>
<dbReference type="Gene3D" id="1.10.1740.10">
    <property type="match status" value="1"/>
</dbReference>
<feature type="domain" description="RNA polymerase sigma factor 70 region 4 type 2" evidence="6">
    <location>
        <begin position="102"/>
        <end position="152"/>
    </location>
</feature>
<keyword evidence="3" id="KW-0731">Sigma factor</keyword>
<dbReference type="InterPro" id="IPR013249">
    <property type="entry name" value="RNA_pol_sigma70_r4_t2"/>
</dbReference>
<organism evidence="7 8">
    <name type="scientific">Anaerobacillus arseniciselenatis</name>
    <dbReference type="NCBI Taxonomy" id="85682"/>
    <lineage>
        <taxon>Bacteria</taxon>
        <taxon>Bacillati</taxon>
        <taxon>Bacillota</taxon>
        <taxon>Bacilli</taxon>
        <taxon>Bacillales</taxon>
        <taxon>Bacillaceae</taxon>
        <taxon>Anaerobacillus</taxon>
    </lineage>
</organism>
<dbReference type="Proteomes" id="UP000180098">
    <property type="component" value="Unassembled WGS sequence"/>
</dbReference>
<gene>
    <name evidence="7" type="ORF">BKP35_12485</name>
</gene>
<dbReference type="GO" id="GO:0003677">
    <property type="term" value="F:DNA binding"/>
    <property type="evidence" value="ECO:0007669"/>
    <property type="project" value="InterPro"/>
</dbReference>
<evidence type="ECO:0000256" key="1">
    <source>
        <dbReference type="ARBA" id="ARBA00010641"/>
    </source>
</evidence>
<evidence type="ECO:0000313" key="8">
    <source>
        <dbReference type="Proteomes" id="UP000180098"/>
    </source>
</evidence>
<dbReference type="EMBL" id="MLQQ01000035">
    <property type="protein sequence ID" value="OIJ11008.1"/>
    <property type="molecule type" value="Genomic_DNA"/>
</dbReference>
<evidence type="ECO:0000256" key="4">
    <source>
        <dbReference type="ARBA" id="ARBA00023163"/>
    </source>
</evidence>
<protein>
    <submittedName>
        <fullName evidence="7">RNA polymerase subunit sigma-24</fullName>
    </submittedName>
</protein>
<comment type="caution">
    <text evidence="7">The sequence shown here is derived from an EMBL/GenBank/DDBJ whole genome shotgun (WGS) entry which is preliminary data.</text>
</comment>
<accession>A0A1S2LES6</accession>
<dbReference type="GO" id="GO:0006352">
    <property type="term" value="P:DNA-templated transcription initiation"/>
    <property type="evidence" value="ECO:0007669"/>
    <property type="project" value="InterPro"/>
</dbReference>
<evidence type="ECO:0000256" key="3">
    <source>
        <dbReference type="ARBA" id="ARBA00023082"/>
    </source>
</evidence>
<dbReference type="InterPro" id="IPR014284">
    <property type="entry name" value="RNA_pol_sigma-70_dom"/>
</dbReference>
<comment type="similarity">
    <text evidence="1">Belongs to the sigma-70 factor family. ECF subfamily.</text>
</comment>
<dbReference type="AlphaFoldDB" id="A0A1S2LES6"/>
<sequence length="169" mass="20102">MEISDWYEQHSESIFKFILMMTHDYQKSEDLTHETFINAYKYYDSFQQNASPKTWLFTIARNVTVDYMRKQKPLVFFKTIFFTQDSKPLPQEALEIKEEVNEIYRILQSLKPSYREVIILRKIKGFSIKDTAEILGWSESKVKSTLSRALKTFEQRLAKEGYENEKALG</sequence>
<evidence type="ECO:0000259" key="6">
    <source>
        <dbReference type="Pfam" id="PF08281"/>
    </source>
</evidence>
<dbReference type="InterPro" id="IPR013324">
    <property type="entry name" value="RNA_pol_sigma_r3/r4-like"/>
</dbReference>
<dbReference type="GO" id="GO:0016987">
    <property type="term" value="F:sigma factor activity"/>
    <property type="evidence" value="ECO:0007669"/>
    <property type="project" value="UniProtKB-KW"/>
</dbReference>
<dbReference type="NCBIfam" id="TIGR02937">
    <property type="entry name" value="sigma70-ECF"/>
    <property type="match status" value="1"/>
</dbReference>
<dbReference type="SUPFAM" id="SSF88946">
    <property type="entry name" value="Sigma2 domain of RNA polymerase sigma factors"/>
    <property type="match status" value="1"/>
</dbReference>
<dbReference type="CDD" id="cd06171">
    <property type="entry name" value="Sigma70_r4"/>
    <property type="match status" value="1"/>
</dbReference>
<feature type="domain" description="RNA polymerase sigma-70 region 2" evidence="5">
    <location>
        <begin position="7"/>
        <end position="72"/>
    </location>
</feature>
<dbReference type="Pfam" id="PF08281">
    <property type="entry name" value="Sigma70_r4_2"/>
    <property type="match status" value="1"/>
</dbReference>
<proteinExistence type="inferred from homology"/>
<dbReference type="InterPro" id="IPR007627">
    <property type="entry name" value="RNA_pol_sigma70_r2"/>
</dbReference>
<dbReference type="InterPro" id="IPR013325">
    <property type="entry name" value="RNA_pol_sigma_r2"/>
</dbReference>
<dbReference type="Pfam" id="PF04542">
    <property type="entry name" value="Sigma70_r2"/>
    <property type="match status" value="1"/>
</dbReference>
<name>A0A1S2LES6_9BACI</name>
<keyword evidence="4" id="KW-0804">Transcription</keyword>
<keyword evidence="8" id="KW-1185">Reference proteome</keyword>